<dbReference type="PANTHER" id="PTHR48020:SF33">
    <property type="entry name" value="SUGAR PORTER (SP) FAMILY MFS TRANSPORTER"/>
    <property type="match status" value="1"/>
</dbReference>
<dbReference type="GO" id="GO:0016020">
    <property type="term" value="C:membrane"/>
    <property type="evidence" value="ECO:0007669"/>
    <property type="project" value="UniProtKB-SubCell"/>
</dbReference>
<evidence type="ECO:0000256" key="7">
    <source>
        <dbReference type="RuleBase" id="RU003346"/>
    </source>
</evidence>
<dbReference type="PROSITE" id="PS00217">
    <property type="entry name" value="SUGAR_TRANSPORT_2"/>
    <property type="match status" value="1"/>
</dbReference>
<feature type="transmembrane region" description="Helical" evidence="8">
    <location>
        <begin position="31"/>
        <end position="60"/>
    </location>
</feature>
<dbReference type="PANTHER" id="PTHR48020">
    <property type="entry name" value="PROTON MYO-INOSITOL COTRANSPORTER"/>
    <property type="match status" value="1"/>
</dbReference>
<feature type="transmembrane region" description="Helical" evidence="8">
    <location>
        <begin position="162"/>
        <end position="184"/>
    </location>
</feature>
<dbReference type="InterPro" id="IPR050814">
    <property type="entry name" value="Myo-inositol_Transporter"/>
</dbReference>
<keyword evidence="5 8" id="KW-1133">Transmembrane helix</keyword>
<protein>
    <recommendedName>
        <fullName evidence="9">Major facilitator superfamily (MFS) profile domain-containing protein</fullName>
    </recommendedName>
</protein>
<keyword evidence="3 7" id="KW-0813">Transport</keyword>
<dbReference type="NCBIfam" id="TIGR00879">
    <property type="entry name" value="SP"/>
    <property type="match status" value="1"/>
</dbReference>
<feature type="transmembrane region" description="Helical" evidence="8">
    <location>
        <begin position="275"/>
        <end position="298"/>
    </location>
</feature>
<evidence type="ECO:0000313" key="11">
    <source>
        <dbReference type="Proteomes" id="UP001367508"/>
    </source>
</evidence>
<keyword evidence="6 8" id="KW-0472">Membrane</keyword>
<keyword evidence="11" id="KW-1185">Reference proteome</keyword>
<dbReference type="InterPro" id="IPR036259">
    <property type="entry name" value="MFS_trans_sf"/>
</dbReference>
<feature type="transmembrane region" description="Helical" evidence="8">
    <location>
        <begin position="72"/>
        <end position="94"/>
    </location>
</feature>
<dbReference type="EMBL" id="JAYMYQ010000003">
    <property type="protein sequence ID" value="KAK7343231.1"/>
    <property type="molecule type" value="Genomic_DNA"/>
</dbReference>
<evidence type="ECO:0000256" key="5">
    <source>
        <dbReference type="ARBA" id="ARBA00022989"/>
    </source>
</evidence>
<evidence type="ECO:0000256" key="8">
    <source>
        <dbReference type="SAM" id="Phobius"/>
    </source>
</evidence>
<evidence type="ECO:0000256" key="1">
    <source>
        <dbReference type="ARBA" id="ARBA00004141"/>
    </source>
</evidence>
<comment type="caution">
    <text evidence="10">The sequence shown here is derived from an EMBL/GenBank/DDBJ whole genome shotgun (WGS) entry which is preliminary data.</text>
</comment>
<dbReference type="GO" id="GO:0015798">
    <property type="term" value="P:myo-inositol transport"/>
    <property type="evidence" value="ECO:0007669"/>
    <property type="project" value="UniProtKB-ARBA"/>
</dbReference>
<dbReference type="InterPro" id="IPR003663">
    <property type="entry name" value="Sugar/inositol_transpt"/>
</dbReference>
<feature type="transmembrane region" description="Helical" evidence="8">
    <location>
        <begin position="106"/>
        <end position="123"/>
    </location>
</feature>
<feature type="transmembrane region" description="Helical" evidence="8">
    <location>
        <begin position="190"/>
        <end position="212"/>
    </location>
</feature>
<comment type="similarity">
    <text evidence="2 7">Belongs to the major facilitator superfamily. Sugar transporter (TC 2.A.1.1) family.</text>
</comment>
<feature type="transmembrane region" description="Helical" evidence="8">
    <location>
        <begin position="344"/>
        <end position="366"/>
    </location>
</feature>
<evidence type="ECO:0000256" key="3">
    <source>
        <dbReference type="ARBA" id="ARBA00022448"/>
    </source>
</evidence>
<sequence>MTITVHSSIPGSSGYLEIYPERKVSLFRNPYIIALTSVASIGGLLFGYDTGVISGALLYIKDDFESVRRSHFLQETIVSMAVAGAIVGAATGGWINDAYGRKRATIIADVIFTLGAIVMAAAPDPYILILGRVLVGLGVGIASVTAPVYIAESSPSEIRGALVSTNVLMITGGQFLSYVINLAFTQVPGTWRWMLGVSGVPAVVQFFLMLLLPESPRWLFLKNREEEAVAVLAKIYDFARLEDEVALIANQAEEDRQKRDDIRYWDVFKSKEIRLAFLAGGGLQAFQQFTGINTVMYYSPMIVQMAGFQSNELALLLSLIVAGMNAAGTMLGIYLIDHAGRKKLALCSLGGVIASLIILALSFLTQSSSNDWYGWLAVFGLALYIAFFSPGMGTVPWTVNSEIYPEEYRGICGGMSATVNWVSNLIVAQSFLSVAAAVGAGPTFLIIAVIAVFAFLFVAVYLPETKGLTFNEVELIWKERAWGKNPDAQALLERRNQS</sequence>
<dbReference type="InterPro" id="IPR005828">
    <property type="entry name" value="MFS_sugar_transport-like"/>
</dbReference>
<dbReference type="SUPFAM" id="SSF103473">
    <property type="entry name" value="MFS general substrate transporter"/>
    <property type="match status" value="1"/>
</dbReference>
<organism evidence="10 11">
    <name type="scientific">Canavalia gladiata</name>
    <name type="common">Sword bean</name>
    <name type="synonym">Dolichos gladiatus</name>
    <dbReference type="NCBI Taxonomy" id="3824"/>
    <lineage>
        <taxon>Eukaryota</taxon>
        <taxon>Viridiplantae</taxon>
        <taxon>Streptophyta</taxon>
        <taxon>Embryophyta</taxon>
        <taxon>Tracheophyta</taxon>
        <taxon>Spermatophyta</taxon>
        <taxon>Magnoliopsida</taxon>
        <taxon>eudicotyledons</taxon>
        <taxon>Gunneridae</taxon>
        <taxon>Pentapetalae</taxon>
        <taxon>rosids</taxon>
        <taxon>fabids</taxon>
        <taxon>Fabales</taxon>
        <taxon>Fabaceae</taxon>
        <taxon>Papilionoideae</taxon>
        <taxon>50 kb inversion clade</taxon>
        <taxon>NPAAA clade</taxon>
        <taxon>indigoferoid/millettioid clade</taxon>
        <taxon>Phaseoleae</taxon>
        <taxon>Canavalia</taxon>
    </lineage>
</organism>
<dbReference type="Pfam" id="PF00083">
    <property type="entry name" value="Sugar_tr"/>
    <property type="match status" value="1"/>
</dbReference>
<name>A0AAN9LW65_CANGL</name>
<evidence type="ECO:0000256" key="4">
    <source>
        <dbReference type="ARBA" id="ARBA00022692"/>
    </source>
</evidence>
<dbReference type="InterPro" id="IPR005829">
    <property type="entry name" value="Sugar_transporter_CS"/>
</dbReference>
<evidence type="ECO:0000256" key="2">
    <source>
        <dbReference type="ARBA" id="ARBA00010992"/>
    </source>
</evidence>
<gene>
    <name evidence="10" type="ORF">VNO77_11818</name>
</gene>
<dbReference type="PROSITE" id="PS50850">
    <property type="entry name" value="MFS"/>
    <property type="match status" value="1"/>
</dbReference>
<proteinExistence type="inferred from homology"/>
<dbReference type="InterPro" id="IPR020846">
    <property type="entry name" value="MFS_dom"/>
</dbReference>
<dbReference type="CDD" id="cd17360">
    <property type="entry name" value="MFS_HMIT_like"/>
    <property type="match status" value="1"/>
</dbReference>
<dbReference type="GO" id="GO:0022857">
    <property type="term" value="F:transmembrane transporter activity"/>
    <property type="evidence" value="ECO:0007669"/>
    <property type="project" value="InterPro"/>
</dbReference>
<comment type="subcellular location">
    <subcellularLocation>
        <location evidence="1">Membrane</location>
        <topology evidence="1">Multi-pass membrane protein</topology>
    </subcellularLocation>
</comment>
<keyword evidence="4 8" id="KW-0812">Transmembrane</keyword>
<dbReference type="AlphaFoldDB" id="A0AAN9LW65"/>
<dbReference type="PRINTS" id="PR00171">
    <property type="entry name" value="SUGRTRNSPORT"/>
</dbReference>
<feature type="transmembrane region" description="Helical" evidence="8">
    <location>
        <begin position="129"/>
        <end position="150"/>
    </location>
</feature>
<evidence type="ECO:0000259" key="9">
    <source>
        <dbReference type="PROSITE" id="PS50850"/>
    </source>
</evidence>
<dbReference type="FunFam" id="1.20.1250.20:FF:000073">
    <property type="entry name" value="MFS myo-inositol transporter, putative"/>
    <property type="match status" value="1"/>
</dbReference>
<reference evidence="10 11" key="1">
    <citation type="submission" date="2024-01" db="EMBL/GenBank/DDBJ databases">
        <title>The genomes of 5 underutilized Papilionoideae crops provide insights into root nodulation and disease resistanc.</title>
        <authorList>
            <person name="Jiang F."/>
        </authorList>
    </citation>
    <scope>NUCLEOTIDE SEQUENCE [LARGE SCALE GENOMIC DNA]</scope>
    <source>
        <strain evidence="10">LVBAO_FW01</strain>
        <tissue evidence="10">Leaves</tissue>
    </source>
</reference>
<evidence type="ECO:0000256" key="6">
    <source>
        <dbReference type="ARBA" id="ARBA00023136"/>
    </source>
</evidence>
<evidence type="ECO:0000313" key="10">
    <source>
        <dbReference type="EMBL" id="KAK7343231.1"/>
    </source>
</evidence>
<dbReference type="Proteomes" id="UP001367508">
    <property type="component" value="Unassembled WGS sequence"/>
</dbReference>
<dbReference type="Gene3D" id="1.20.1250.20">
    <property type="entry name" value="MFS general substrate transporter like domains"/>
    <property type="match status" value="1"/>
</dbReference>
<dbReference type="PROSITE" id="PS00216">
    <property type="entry name" value="SUGAR_TRANSPORT_1"/>
    <property type="match status" value="1"/>
</dbReference>
<dbReference type="GO" id="GO:0015791">
    <property type="term" value="P:polyol transmembrane transport"/>
    <property type="evidence" value="ECO:0007669"/>
    <property type="project" value="UniProtKB-ARBA"/>
</dbReference>
<feature type="transmembrane region" description="Helical" evidence="8">
    <location>
        <begin position="372"/>
        <end position="397"/>
    </location>
</feature>
<feature type="domain" description="Major facilitator superfamily (MFS) profile" evidence="9">
    <location>
        <begin position="35"/>
        <end position="466"/>
    </location>
</feature>
<feature type="transmembrane region" description="Helical" evidence="8">
    <location>
        <begin position="444"/>
        <end position="462"/>
    </location>
</feature>
<feature type="transmembrane region" description="Helical" evidence="8">
    <location>
        <begin position="313"/>
        <end position="337"/>
    </location>
</feature>
<feature type="transmembrane region" description="Helical" evidence="8">
    <location>
        <begin position="418"/>
        <end position="438"/>
    </location>
</feature>
<accession>A0AAN9LW65</accession>